<evidence type="ECO:0000256" key="1">
    <source>
        <dbReference type="SAM" id="MobiDB-lite"/>
    </source>
</evidence>
<accession>A0A7Y9PDM4</accession>
<reference evidence="2 3" key="1">
    <citation type="submission" date="2020-07" db="EMBL/GenBank/DDBJ databases">
        <title>Genomic Encyclopedia of Type Strains, Phase IV (KMG-V): Genome sequencing to study the core and pangenomes of soil and plant-associated prokaryotes.</title>
        <authorList>
            <person name="Whitman W."/>
        </authorList>
    </citation>
    <scope>NUCLEOTIDE SEQUENCE [LARGE SCALE GENOMIC DNA]</scope>
    <source>
        <strain evidence="2 3">X4EP2</strain>
    </source>
</reference>
<sequence>MPLLEVIQTRQVSASIRLTDSTATQVDQYAAFIHASADDVVEQALAYVFSKDRDFQDFLKTPQAKQASSTLRIRRAPANDVAEPPVKKPESAALSPVQTPAAVAGSKE</sequence>
<organism evidence="2 3">
    <name type="scientific">Granulicella arctica</name>
    <dbReference type="NCBI Taxonomy" id="940613"/>
    <lineage>
        <taxon>Bacteria</taxon>
        <taxon>Pseudomonadati</taxon>
        <taxon>Acidobacteriota</taxon>
        <taxon>Terriglobia</taxon>
        <taxon>Terriglobales</taxon>
        <taxon>Acidobacteriaceae</taxon>
        <taxon>Granulicella</taxon>
    </lineage>
</organism>
<name>A0A7Y9PDM4_9BACT</name>
<comment type="caution">
    <text evidence="2">The sequence shown here is derived from an EMBL/GenBank/DDBJ whole genome shotgun (WGS) entry which is preliminary data.</text>
</comment>
<keyword evidence="3" id="KW-1185">Reference proteome</keyword>
<proteinExistence type="predicted"/>
<dbReference type="RefSeq" id="WP_179487046.1">
    <property type="nucleotide sequence ID" value="NZ_JACCCW010000001.1"/>
</dbReference>
<feature type="region of interest" description="Disordered" evidence="1">
    <location>
        <begin position="69"/>
        <end position="108"/>
    </location>
</feature>
<gene>
    <name evidence="2" type="ORF">HDF17_000277</name>
</gene>
<evidence type="ECO:0000313" key="2">
    <source>
        <dbReference type="EMBL" id="NYF77990.1"/>
    </source>
</evidence>
<dbReference type="Proteomes" id="UP000589520">
    <property type="component" value="Unassembled WGS sequence"/>
</dbReference>
<dbReference type="EMBL" id="JACCCW010000001">
    <property type="protein sequence ID" value="NYF77990.1"/>
    <property type="molecule type" value="Genomic_DNA"/>
</dbReference>
<protein>
    <submittedName>
        <fullName evidence="2">Uncharacterized protein</fullName>
    </submittedName>
</protein>
<dbReference type="AlphaFoldDB" id="A0A7Y9PDM4"/>
<evidence type="ECO:0000313" key="3">
    <source>
        <dbReference type="Proteomes" id="UP000589520"/>
    </source>
</evidence>